<evidence type="ECO:0000313" key="2">
    <source>
        <dbReference type="Proteomes" id="UP001163823"/>
    </source>
</evidence>
<protein>
    <submittedName>
        <fullName evidence="1">Uncharacterized protein</fullName>
    </submittedName>
</protein>
<proteinExistence type="predicted"/>
<organism evidence="1 2">
    <name type="scientific">Quillaja saponaria</name>
    <name type="common">Soap bark tree</name>
    <dbReference type="NCBI Taxonomy" id="32244"/>
    <lineage>
        <taxon>Eukaryota</taxon>
        <taxon>Viridiplantae</taxon>
        <taxon>Streptophyta</taxon>
        <taxon>Embryophyta</taxon>
        <taxon>Tracheophyta</taxon>
        <taxon>Spermatophyta</taxon>
        <taxon>Magnoliopsida</taxon>
        <taxon>eudicotyledons</taxon>
        <taxon>Gunneridae</taxon>
        <taxon>Pentapetalae</taxon>
        <taxon>rosids</taxon>
        <taxon>fabids</taxon>
        <taxon>Fabales</taxon>
        <taxon>Quillajaceae</taxon>
        <taxon>Quillaja</taxon>
    </lineage>
</organism>
<evidence type="ECO:0000313" key="1">
    <source>
        <dbReference type="EMBL" id="KAJ7963744.1"/>
    </source>
</evidence>
<dbReference type="EMBL" id="JARAOO010000006">
    <property type="protein sequence ID" value="KAJ7963744.1"/>
    <property type="molecule type" value="Genomic_DNA"/>
</dbReference>
<accession>A0AAD7LSY9</accession>
<keyword evidence="2" id="KW-1185">Reference proteome</keyword>
<comment type="caution">
    <text evidence="1">The sequence shown here is derived from an EMBL/GenBank/DDBJ whole genome shotgun (WGS) entry which is preliminary data.</text>
</comment>
<gene>
    <name evidence="1" type="ORF">O6P43_013659</name>
</gene>
<dbReference type="KEGG" id="qsa:O6P43_013659"/>
<name>A0AAD7LSY9_QUISA</name>
<dbReference type="Proteomes" id="UP001163823">
    <property type="component" value="Chromosome 6"/>
</dbReference>
<dbReference type="AlphaFoldDB" id="A0AAD7LSY9"/>
<sequence length="89" mass="9694">MVKGYPDGKGRVWKQGQLQGQYTGSLVGYGQVGKKRMTFCGFANMGAREVFENSTVRRLSYGEGNTLVVTWDVTEYGFVGVMGPSEAAT</sequence>
<reference evidence="1" key="1">
    <citation type="journal article" date="2023" name="Science">
        <title>Elucidation of the pathway for biosynthesis of saponin adjuvants from the soapbark tree.</title>
        <authorList>
            <person name="Reed J."/>
            <person name="Orme A."/>
            <person name="El-Demerdash A."/>
            <person name="Owen C."/>
            <person name="Martin L.B.B."/>
            <person name="Misra R.C."/>
            <person name="Kikuchi S."/>
            <person name="Rejzek M."/>
            <person name="Martin A.C."/>
            <person name="Harkess A."/>
            <person name="Leebens-Mack J."/>
            <person name="Louveau T."/>
            <person name="Stephenson M.J."/>
            <person name="Osbourn A."/>
        </authorList>
    </citation>
    <scope>NUCLEOTIDE SEQUENCE</scope>
    <source>
        <strain evidence="1">S10</strain>
    </source>
</reference>
<dbReference type="EMBL" id="JARAOO010000006">
    <property type="protein sequence ID" value="KAJ7963745.1"/>
    <property type="molecule type" value="Genomic_DNA"/>
</dbReference>